<dbReference type="EMBL" id="NCVQ01000002">
    <property type="protein sequence ID" value="PWZ46313.1"/>
    <property type="molecule type" value="Genomic_DNA"/>
</dbReference>
<accession>A0A3L6GCM9</accession>
<feature type="non-terminal residue" evidence="2">
    <location>
        <position position="1"/>
    </location>
</feature>
<protein>
    <submittedName>
        <fullName evidence="2">Uncharacterized protein</fullName>
    </submittedName>
</protein>
<dbReference type="Gene3D" id="3.90.226.10">
    <property type="entry name" value="2-enoyl-CoA Hydratase, Chain A, domain 1"/>
    <property type="match status" value="1"/>
</dbReference>
<dbReference type="InterPro" id="IPR029045">
    <property type="entry name" value="ClpP/crotonase-like_dom_sf"/>
</dbReference>
<name>A0A3L6GCM9_MAIZE</name>
<feature type="region of interest" description="Disordered" evidence="1">
    <location>
        <begin position="164"/>
        <end position="226"/>
    </location>
</feature>
<dbReference type="Proteomes" id="UP000251960">
    <property type="component" value="Chromosome 10"/>
</dbReference>
<feature type="compositionally biased region" description="Low complexity" evidence="1">
    <location>
        <begin position="15"/>
        <end position="28"/>
    </location>
</feature>
<dbReference type="PANTHER" id="PTHR11941:SF143">
    <property type="entry name" value="ENOYL-COA HYDRATASE"/>
    <property type="match status" value="1"/>
</dbReference>
<comment type="caution">
    <text evidence="2">The sequence shown here is derived from an EMBL/GenBank/DDBJ whole genome shotgun (WGS) entry which is preliminary data.</text>
</comment>
<sequence length="306" mass="31995">FFLHALPSPARGSTASARPCSPPSASARRASPGALVLAAEGKFFSNDYDLAWARAGPAPAPGHRLFAMRAAFCGLVADLLVLPVLTVTTVTGHAAGAGCALALAHDAVAMCASRGFSLLTRAATWPVGEPARWAPCCGGGGPRTCWTGRGPRCAPRRGRSPCWPSSSWPATSMGTGGSSTATRSTGTSLPSACWPSSTRRCSSSGTASASPVARTWSPRPASSSTSPETRYLYLHIHSTSALNSACWAFHVPFSCFPSHGICFNPRALDSVINLQHTFRLVSHCHTSLGVNQNHGFLARYTKARDS</sequence>
<feature type="compositionally biased region" description="Polar residues" evidence="1">
    <location>
        <begin position="194"/>
        <end position="209"/>
    </location>
</feature>
<gene>
    <name evidence="2" type="ORF">Zm00014a_005245</name>
</gene>
<dbReference type="AlphaFoldDB" id="A0A3L6GCM9"/>
<feature type="compositionally biased region" description="Low complexity" evidence="1">
    <location>
        <begin position="178"/>
        <end position="188"/>
    </location>
</feature>
<feature type="region of interest" description="Disordered" evidence="1">
    <location>
        <begin position="1"/>
        <end position="28"/>
    </location>
</feature>
<evidence type="ECO:0000256" key="1">
    <source>
        <dbReference type="SAM" id="MobiDB-lite"/>
    </source>
</evidence>
<proteinExistence type="predicted"/>
<dbReference type="PANTHER" id="PTHR11941">
    <property type="entry name" value="ENOYL-COA HYDRATASE-RELATED"/>
    <property type="match status" value="1"/>
</dbReference>
<organism evidence="2">
    <name type="scientific">Zea mays</name>
    <name type="common">Maize</name>
    <dbReference type="NCBI Taxonomy" id="4577"/>
    <lineage>
        <taxon>Eukaryota</taxon>
        <taxon>Viridiplantae</taxon>
        <taxon>Streptophyta</taxon>
        <taxon>Embryophyta</taxon>
        <taxon>Tracheophyta</taxon>
        <taxon>Spermatophyta</taxon>
        <taxon>Magnoliopsida</taxon>
        <taxon>Liliopsida</taxon>
        <taxon>Poales</taxon>
        <taxon>Poaceae</taxon>
        <taxon>PACMAD clade</taxon>
        <taxon>Panicoideae</taxon>
        <taxon>Andropogonodae</taxon>
        <taxon>Andropogoneae</taxon>
        <taxon>Tripsacinae</taxon>
        <taxon>Zea</taxon>
    </lineage>
</organism>
<reference evidence="2" key="1">
    <citation type="journal article" date="2018" name="Nat. Genet.">
        <title>Extensive intraspecific gene order and gene structural variations between Mo17 and other maize genomes.</title>
        <authorList>
            <person name="Sun S."/>
            <person name="Zhou Y."/>
            <person name="Chen J."/>
            <person name="Shi J."/>
            <person name="Zhao H."/>
            <person name="Zhao H."/>
            <person name="Song W."/>
            <person name="Zhang M."/>
            <person name="Cui Y."/>
            <person name="Dong X."/>
            <person name="Liu H."/>
            <person name="Ma X."/>
            <person name="Jiao Y."/>
            <person name="Wang B."/>
            <person name="Wei X."/>
            <person name="Stein J.C."/>
            <person name="Glaubitz J.C."/>
            <person name="Lu F."/>
            <person name="Yu G."/>
            <person name="Liang C."/>
            <person name="Fengler K."/>
            <person name="Li B."/>
            <person name="Rafalski A."/>
            <person name="Schnable P.S."/>
            <person name="Ware D.H."/>
            <person name="Buckler E.S."/>
            <person name="Lai J."/>
        </authorList>
    </citation>
    <scope>NUCLEOTIDE SEQUENCE [LARGE SCALE GENOMIC DNA]</scope>
    <source>
        <tissue evidence="2">Seedling</tissue>
    </source>
</reference>
<dbReference type="SUPFAM" id="SSF52096">
    <property type="entry name" value="ClpP/crotonase"/>
    <property type="match status" value="1"/>
</dbReference>
<evidence type="ECO:0000313" key="2">
    <source>
        <dbReference type="EMBL" id="PWZ46313.1"/>
    </source>
</evidence>